<dbReference type="AlphaFoldDB" id="A0A6C0CKU9"/>
<evidence type="ECO:0000313" key="1">
    <source>
        <dbReference type="EMBL" id="QHT05091.1"/>
    </source>
</evidence>
<protein>
    <submittedName>
        <fullName evidence="1">Uncharacterized protein</fullName>
    </submittedName>
</protein>
<dbReference type="EMBL" id="MN739449">
    <property type="protein sequence ID" value="QHT05091.1"/>
    <property type="molecule type" value="Genomic_DNA"/>
</dbReference>
<reference evidence="1" key="1">
    <citation type="journal article" date="2020" name="Nature">
        <title>Giant virus diversity and host interactions through global metagenomics.</title>
        <authorList>
            <person name="Schulz F."/>
            <person name="Roux S."/>
            <person name="Paez-Espino D."/>
            <person name="Jungbluth S."/>
            <person name="Walsh D.A."/>
            <person name="Denef V.J."/>
            <person name="McMahon K.D."/>
            <person name="Konstantinidis K.T."/>
            <person name="Eloe-Fadrosh E.A."/>
            <person name="Kyrpides N.C."/>
            <person name="Woyke T."/>
        </authorList>
    </citation>
    <scope>NUCLEOTIDE SEQUENCE</scope>
    <source>
        <strain evidence="1">GVMAG-M-3300021354-14</strain>
    </source>
</reference>
<proteinExistence type="predicted"/>
<name>A0A6C0CKU9_9ZZZZ</name>
<accession>A0A6C0CKU9</accession>
<organism evidence="1">
    <name type="scientific">viral metagenome</name>
    <dbReference type="NCBI Taxonomy" id="1070528"/>
    <lineage>
        <taxon>unclassified sequences</taxon>
        <taxon>metagenomes</taxon>
        <taxon>organismal metagenomes</taxon>
    </lineage>
</organism>
<sequence>MDPFNFSMLMYLSYEIVEVTVFTLSMQHKAYLNFNMFGMRILCTENPELNVKLIKQTCINNKLMDLLKLDRTKLVITGDPLKNQINIGVQKYIQNGVNNLELKEEKEAIELLNKSNDSKKYDTIASLCLDLCDNINIALFTINERKHAKLSLYAKDTTGNSHWILLVDSTQTSKETHASPFAKLGVLTANKNLYALDSNIQNKSSLTFPHQMFINIMNKYKPDIIYDMSQFTNTIQINNAITKDRTYHFLKKHSNIRRVVRNVRVLKDDHVTLSRSATARTATAKKSTIGSKLRKLFGRGKH</sequence>